<evidence type="ECO:0000256" key="1">
    <source>
        <dbReference type="SAM" id="MobiDB-lite"/>
    </source>
</evidence>
<dbReference type="Proteomes" id="UP000251960">
    <property type="component" value="Chromosome 1"/>
</dbReference>
<dbReference type="AlphaFoldDB" id="A0A317YFG2"/>
<feature type="compositionally biased region" description="Basic and acidic residues" evidence="1">
    <location>
        <begin position="18"/>
        <end position="31"/>
    </location>
</feature>
<accession>A0A317YFG2</accession>
<dbReference type="EMBL" id="NCVQ01000001">
    <property type="protein sequence ID" value="PWZ57417.1"/>
    <property type="molecule type" value="Genomic_DNA"/>
</dbReference>
<comment type="caution">
    <text evidence="2">The sequence shown here is derived from an EMBL/GenBank/DDBJ whole genome shotgun (WGS) entry which is preliminary data.</text>
</comment>
<feature type="region of interest" description="Disordered" evidence="1">
    <location>
        <begin position="49"/>
        <end position="69"/>
    </location>
</feature>
<gene>
    <name evidence="2" type="ORF">Zm00014a_020970</name>
</gene>
<feature type="region of interest" description="Disordered" evidence="1">
    <location>
        <begin position="1"/>
        <end position="35"/>
    </location>
</feature>
<sequence>MARRPGSTVADLAAARRAAGERGRGNREGRRNWGVSRVADAEAKLTVAGHGGLRRDGETGSGRRRFNGGGALACAQRGEVERGLQVRK</sequence>
<name>A0A317YFG2_MAIZE</name>
<organism evidence="2">
    <name type="scientific">Zea mays</name>
    <name type="common">Maize</name>
    <dbReference type="NCBI Taxonomy" id="4577"/>
    <lineage>
        <taxon>Eukaryota</taxon>
        <taxon>Viridiplantae</taxon>
        <taxon>Streptophyta</taxon>
        <taxon>Embryophyta</taxon>
        <taxon>Tracheophyta</taxon>
        <taxon>Spermatophyta</taxon>
        <taxon>Magnoliopsida</taxon>
        <taxon>Liliopsida</taxon>
        <taxon>Poales</taxon>
        <taxon>Poaceae</taxon>
        <taxon>PACMAD clade</taxon>
        <taxon>Panicoideae</taxon>
        <taxon>Andropogonodae</taxon>
        <taxon>Andropogoneae</taxon>
        <taxon>Tripsacinae</taxon>
        <taxon>Zea</taxon>
    </lineage>
</organism>
<evidence type="ECO:0000313" key="2">
    <source>
        <dbReference type="EMBL" id="PWZ57417.1"/>
    </source>
</evidence>
<protein>
    <submittedName>
        <fullName evidence="2">Uncharacterized protein</fullName>
    </submittedName>
</protein>
<proteinExistence type="predicted"/>
<reference evidence="2" key="1">
    <citation type="journal article" date="2018" name="Nat. Genet.">
        <title>Extensive intraspecific gene order and gene structural variations between Mo17 and other maize genomes.</title>
        <authorList>
            <person name="Sun S."/>
            <person name="Zhou Y."/>
            <person name="Chen J."/>
            <person name="Shi J."/>
            <person name="Zhao H."/>
            <person name="Zhao H."/>
            <person name="Song W."/>
            <person name="Zhang M."/>
            <person name="Cui Y."/>
            <person name="Dong X."/>
            <person name="Liu H."/>
            <person name="Ma X."/>
            <person name="Jiao Y."/>
            <person name="Wang B."/>
            <person name="Wei X."/>
            <person name="Stein J.C."/>
            <person name="Glaubitz J.C."/>
            <person name="Lu F."/>
            <person name="Yu G."/>
            <person name="Liang C."/>
            <person name="Fengler K."/>
            <person name="Li B."/>
            <person name="Rafalski A."/>
            <person name="Schnable P.S."/>
            <person name="Ware D.H."/>
            <person name="Buckler E.S."/>
            <person name="Lai J."/>
        </authorList>
    </citation>
    <scope>NUCLEOTIDE SEQUENCE [LARGE SCALE GENOMIC DNA]</scope>
    <source>
        <tissue evidence="2">Seedling</tissue>
    </source>
</reference>